<dbReference type="STRING" id="57704.SAMN04489793_3251"/>
<dbReference type="EMBL" id="FNSA01000003">
    <property type="protein sequence ID" value="SEC81250.1"/>
    <property type="molecule type" value="Genomic_DNA"/>
</dbReference>
<accession>A0A1H4VKA0</accession>
<gene>
    <name evidence="1" type="ORF">SAMN04489793_3251</name>
</gene>
<keyword evidence="2" id="KW-1185">Reference proteome</keyword>
<proteinExistence type="predicted"/>
<dbReference type="RefSeq" id="WP_139286210.1">
    <property type="nucleotide sequence ID" value="NZ_FNSA01000003.1"/>
</dbReference>
<sequence>MPSLNPNGVRERERVRDWDGSEGLVLDVFGHGAYATVKFDDGSKLWKATDGLTPISQLGARPAVEGN</sequence>
<evidence type="ECO:0000313" key="1">
    <source>
        <dbReference type="EMBL" id="SEC81250.1"/>
    </source>
</evidence>
<dbReference type="Proteomes" id="UP000182241">
    <property type="component" value="Unassembled WGS sequence"/>
</dbReference>
<reference evidence="2" key="1">
    <citation type="submission" date="2016-10" db="EMBL/GenBank/DDBJ databases">
        <authorList>
            <person name="Varghese N."/>
            <person name="Submissions S."/>
        </authorList>
    </citation>
    <scope>NUCLEOTIDE SEQUENCE [LARGE SCALE GENOMIC DNA]</scope>
    <source>
        <strain evidence="2">DSM 44234</strain>
    </source>
</reference>
<dbReference type="AlphaFoldDB" id="A0A1H4VKA0"/>
<protein>
    <submittedName>
        <fullName evidence="1">Uncharacterized protein</fullName>
    </submittedName>
</protein>
<name>A0A1H4VKA0_TSUTY</name>
<organism evidence="1 2">
    <name type="scientific">Tsukamurella tyrosinosolvens</name>
    <dbReference type="NCBI Taxonomy" id="57704"/>
    <lineage>
        <taxon>Bacteria</taxon>
        <taxon>Bacillati</taxon>
        <taxon>Actinomycetota</taxon>
        <taxon>Actinomycetes</taxon>
        <taxon>Mycobacteriales</taxon>
        <taxon>Tsukamurellaceae</taxon>
        <taxon>Tsukamurella</taxon>
    </lineage>
</organism>
<evidence type="ECO:0000313" key="2">
    <source>
        <dbReference type="Proteomes" id="UP000182241"/>
    </source>
</evidence>